<dbReference type="Proteomes" id="UP000789525">
    <property type="component" value="Unassembled WGS sequence"/>
</dbReference>
<evidence type="ECO:0000313" key="2">
    <source>
        <dbReference type="Proteomes" id="UP000789525"/>
    </source>
</evidence>
<organism evidence="1 2">
    <name type="scientific">Acaulospora colombiana</name>
    <dbReference type="NCBI Taxonomy" id="27376"/>
    <lineage>
        <taxon>Eukaryota</taxon>
        <taxon>Fungi</taxon>
        <taxon>Fungi incertae sedis</taxon>
        <taxon>Mucoromycota</taxon>
        <taxon>Glomeromycotina</taxon>
        <taxon>Glomeromycetes</taxon>
        <taxon>Diversisporales</taxon>
        <taxon>Acaulosporaceae</taxon>
        <taxon>Acaulospora</taxon>
    </lineage>
</organism>
<protein>
    <submittedName>
        <fullName evidence="1">16801_t:CDS:1</fullName>
    </submittedName>
</protein>
<comment type="caution">
    <text evidence="1">The sequence shown here is derived from an EMBL/GenBank/DDBJ whole genome shotgun (WGS) entry which is preliminary data.</text>
</comment>
<keyword evidence="2" id="KW-1185">Reference proteome</keyword>
<reference evidence="1" key="1">
    <citation type="submission" date="2021-06" db="EMBL/GenBank/DDBJ databases">
        <authorList>
            <person name="Kallberg Y."/>
            <person name="Tangrot J."/>
            <person name="Rosling A."/>
        </authorList>
    </citation>
    <scope>NUCLEOTIDE SEQUENCE</scope>
    <source>
        <strain evidence="1">CL356</strain>
    </source>
</reference>
<dbReference type="EMBL" id="CAJVPT010000961">
    <property type="protein sequence ID" value="CAG8453952.1"/>
    <property type="molecule type" value="Genomic_DNA"/>
</dbReference>
<accession>A0ACA9K5V8</accession>
<name>A0ACA9K5V8_9GLOM</name>
<evidence type="ECO:0000313" key="1">
    <source>
        <dbReference type="EMBL" id="CAG8453952.1"/>
    </source>
</evidence>
<sequence length="98" mass="11782">MRPLYYADFEFSYHWSYTKGYNTAILRLRQHSPTSTKILERAIENDMKFHPHLIVKYLSTPGNYTMKEINRQLYMLPVGLFDPLWLRQDGQQADHELM</sequence>
<gene>
    <name evidence="1" type="ORF">ACOLOM_LOCUS885</name>
</gene>
<proteinExistence type="predicted"/>